<keyword evidence="2" id="KW-1185">Reference proteome</keyword>
<proteinExistence type="predicted"/>
<dbReference type="Proteomes" id="UP001311730">
    <property type="component" value="Unassembled WGS sequence"/>
</dbReference>
<evidence type="ECO:0008006" key="3">
    <source>
        <dbReference type="Google" id="ProtNLM"/>
    </source>
</evidence>
<sequence length="73" mass="8756">MDTITIKFNKATDFHIFEPLFKQFKVKILTHEISQEKDDTLMTKEEFFSMIDQARKAPTKKMTREERKKFLGV</sequence>
<comment type="caution">
    <text evidence="1">The sequence shown here is derived from an EMBL/GenBank/DDBJ whole genome shotgun (WGS) entry which is preliminary data.</text>
</comment>
<dbReference type="EMBL" id="JAYKBW010000020">
    <property type="protein sequence ID" value="MEB3076425.1"/>
    <property type="molecule type" value="Genomic_DNA"/>
</dbReference>
<evidence type="ECO:0000313" key="2">
    <source>
        <dbReference type="Proteomes" id="UP001311730"/>
    </source>
</evidence>
<reference evidence="1 2" key="1">
    <citation type="submission" date="2023-12" db="EMBL/GenBank/DDBJ databases">
        <title>Genomic sequences of Capnocytophaga and Parvimonas strains.</title>
        <authorList>
            <person name="Watt R.M."/>
            <person name="Wang M."/>
            <person name="Yang T."/>
            <person name="Tong W.M."/>
        </authorList>
    </citation>
    <scope>NUCLEOTIDE SEQUENCE [LARGE SCALE GENOMIC DNA]</scope>
    <source>
        <strain evidence="1 2">CCUG 13096</strain>
    </source>
</reference>
<evidence type="ECO:0000313" key="1">
    <source>
        <dbReference type="EMBL" id="MEB3076425.1"/>
    </source>
</evidence>
<accession>A0ABU5ZBU6</accession>
<dbReference type="RefSeq" id="WP_323984396.1">
    <property type="nucleotide sequence ID" value="NZ_JAYKBW010000020.1"/>
</dbReference>
<protein>
    <recommendedName>
        <fullName evidence="3">Toxin-antitoxin system, antitoxin component, ribbon-helix-helix domain protein</fullName>
    </recommendedName>
</protein>
<name>A0ABU5ZBU6_9FLAO</name>
<organism evidence="1 2">
    <name type="scientific">Capnocytophaga gingivalis</name>
    <dbReference type="NCBI Taxonomy" id="1017"/>
    <lineage>
        <taxon>Bacteria</taxon>
        <taxon>Pseudomonadati</taxon>
        <taxon>Bacteroidota</taxon>
        <taxon>Flavobacteriia</taxon>
        <taxon>Flavobacteriales</taxon>
        <taxon>Flavobacteriaceae</taxon>
        <taxon>Capnocytophaga</taxon>
    </lineage>
</organism>
<gene>
    <name evidence="1" type="ORF">VJJ08_14155</name>
</gene>